<dbReference type="Proteomes" id="UP001058974">
    <property type="component" value="Chromosome 4"/>
</dbReference>
<dbReference type="Gene3D" id="1.20.1280.50">
    <property type="match status" value="1"/>
</dbReference>
<dbReference type="InterPro" id="IPR050796">
    <property type="entry name" value="SCF_F-box_component"/>
</dbReference>
<evidence type="ECO:0000259" key="1">
    <source>
        <dbReference type="PROSITE" id="PS50181"/>
    </source>
</evidence>
<dbReference type="SMART" id="SM00256">
    <property type="entry name" value="FBOX"/>
    <property type="match status" value="1"/>
</dbReference>
<sequence length="356" mass="40882">MEKKTLYLPHELIILILLKLPVISVIRLKWVCKLWFSLISDSQFASSHFEHAASHTSKLVWLKFPNISSRDFEASFSEASPSRELNFRTASRCPVIKGSCRGFLFLHSWVIIYLWNPCTGFHTEIPTSPFGSKLNSAAMNHLYGFGYDHSRDDYLVVLYIPDFANSSSHLEVFSFRDHKWKEIAGTHGPYFSYSPGGLFFNGAIHWMVERDDDVQLIVAFDLMERELLEIPFPDEFEPSVNLDVWVFGEFLSVWTKKNDTLEIFVMKEYKVHSSWTKTLVFRLPIIYHDLQFSYFIPICLTKSGDIIGEANDCFMRLNAEGQLLEINSDISNTSGSKTVIYTESLLSLPGGDIQQV</sequence>
<name>A0A9D4XCZ5_PEA</name>
<dbReference type="Gramene" id="PSAT_LOCUS17666_t1">
    <property type="protein sequence ID" value="CAL5198185.1"/>
    <property type="gene ID" value="PSAT_LOCUS17666"/>
</dbReference>
<dbReference type="NCBIfam" id="TIGR01640">
    <property type="entry name" value="F_box_assoc_1"/>
    <property type="match status" value="1"/>
</dbReference>
<dbReference type="AlphaFoldDB" id="A0A9D4XCZ5"/>
<dbReference type="PROSITE" id="PS50181">
    <property type="entry name" value="FBOX"/>
    <property type="match status" value="1"/>
</dbReference>
<dbReference type="OrthoDB" id="1432010at2759"/>
<dbReference type="Pfam" id="PF12937">
    <property type="entry name" value="F-box-like"/>
    <property type="match status" value="1"/>
</dbReference>
<proteinExistence type="predicted"/>
<dbReference type="EMBL" id="JAMSHJ010000004">
    <property type="protein sequence ID" value="KAI5417120.1"/>
    <property type="molecule type" value="Genomic_DNA"/>
</dbReference>
<reference evidence="2 3" key="1">
    <citation type="journal article" date="2022" name="Nat. Genet.">
        <title>Improved pea reference genome and pan-genome highlight genomic features and evolutionary characteristics.</title>
        <authorList>
            <person name="Yang T."/>
            <person name="Liu R."/>
            <person name="Luo Y."/>
            <person name="Hu S."/>
            <person name="Wang D."/>
            <person name="Wang C."/>
            <person name="Pandey M.K."/>
            <person name="Ge S."/>
            <person name="Xu Q."/>
            <person name="Li N."/>
            <person name="Li G."/>
            <person name="Huang Y."/>
            <person name="Saxena R.K."/>
            <person name="Ji Y."/>
            <person name="Li M."/>
            <person name="Yan X."/>
            <person name="He Y."/>
            <person name="Liu Y."/>
            <person name="Wang X."/>
            <person name="Xiang C."/>
            <person name="Varshney R.K."/>
            <person name="Ding H."/>
            <person name="Gao S."/>
            <person name="Zong X."/>
        </authorList>
    </citation>
    <scope>NUCLEOTIDE SEQUENCE [LARGE SCALE GENOMIC DNA]</scope>
    <source>
        <strain evidence="2 3">cv. Zhongwan 6</strain>
    </source>
</reference>
<organism evidence="2 3">
    <name type="scientific">Pisum sativum</name>
    <name type="common">Garden pea</name>
    <name type="synonym">Lathyrus oleraceus</name>
    <dbReference type="NCBI Taxonomy" id="3888"/>
    <lineage>
        <taxon>Eukaryota</taxon>
        <taxon>Viridiplantae</taxon>
        <taxon>Streptophyta</taxon>
        <taxon>Embryophyta</taxon>
        <taxon>Tracheophyta</taxon>
        <taxon>Spermatophyta</taxon>
        <taxon>Magnoliopsida</taxon>
        <taxon>eudicotyledons</taxon>
        <taxon>Gunneridae</taxon>
        <taxon>Pentapetalae</taxon>
        <taxon>rosids</taxon>
        <taxon>fabids</taxon>
        <taxon>Fabales</taxon>
        <taxon>Fabaceae</taxon>
        <taxon>Papilionoideae</taxon>
        <taxon>50 kb inversion clade</taxon>
        <taxon>NPAAA clade</taxon>
        <taxon>Hologalegina</taxon>
        <taxon>IRL clade</taxon>
        <taxon>Fabeae</taxon>
        <taxon>Lathyrus</taxon>
    </lineage>
</organism>
<feature type="domain" description="F-box" evidence="1">
    <location>
        <begin position="2"/>
        <end position="52"/>
    </location>
</feature>
<dbReference type="InterPro" id="IPR006527">
    <property type="entry name" value="F-box-assoc_dom_typ1"/>
</dbReference>
<gene>
    <name evidence="2" type="ORF">KIW84_041930</name>
</gene>
<dbReference type="InterPro" id="IPR017451">
    <property type="entry name" value="F-box-assoc_interact_dom"/>
</dbReference>
<accession>A0A9D4XCZ5</accession>
<evidence type="ECO:0000313" key="2">
    <source>
        <dbReference type="EMBL" id="KAI5417120.1"/>
    </source>
</evidence>
<dbReference type="PANTHER" id="PTHR31672">
    <property type="entry name" value="BNACNNG10540D PROTEIN"/>
    <property type="match status" value="1"/>
</dbReference>
<evidence type="ECO:0000313" key="3">
    <source>
        <dbReference type="Proteomes" id="UP001058974"/>
    </source>
</evidence>
<dbReference type="PANTHER" id="PTHR31672:SF13">
    <property type="entry name" value="F-BOX PROTEIN CPR30-LIKE"/>
    <property type="match status" value="1"/>
</dbReference>
<keyword evidence="3" id="KW-1185">Reference proteome</keyword>
<dbReference type="InterPro" id="IPR011043">
    <property type="entry name" value="Gal_Oxase/kelch_b-propeller"/>
</dbReference>
<dbReference type="SUPFAM" id="SSF50965">
    <property type="entry name" value="Galactose oxidase, central domain"/>
    <property type="match status" value="1"/>
</dbReference>
<comment type="caution">
    <text evidence="2">The sequence shown here is derived from an EMBL/GenBank/DDBJ whole genome shotgun (WGS) entry which is preliminary data.</text>
</comment>
<protein>
    <recommendedName>
        <fullName evidence="1">F-box domain-containing protein</fullName>
    </recommendedName>
</protein>
<dbReference type="Pfam" id="PF07734">
    <property type="entry name" value="FBA_1"/>
    <property type="match status" value="1"/>
</dbReference>
<dbReference type="InterPro" id="IPR001810">
    <property type="entry name" value="F-box_dom"/>
</dbReference>
<dbReference type="Gramene" id="Psat04G0193000-T1">
    <property type="protein sequence ID" value="KAI5417120.1"/>
    <property type="gene ID" value="KIW84_041930"/>
</dbReference>
<dbReference type="InterPro" id="IPR036047">
    <property type="entry name" value="F-box-like_dom_sf"/>
</dbReference>
<dbReference type="Gramene" id="Psat4g061880.1">
    <property type="protein sequence ID" value="Psat4g061880.1.cds1"/>
    <property type="gene ID" value="Psat4g061880"/>
</dbReference>
<dbReference type="SUPFAM" id="SSF81383">
    <property type="entry name" value="F-box domain"/>
    <property type="match status" value="1"/>
</dbReference>